<dbReference type="EMBL" id="SDKK01000005">
    <property type="protein sequence ID" value="TYC60214.1"/>
    <property type="molecule type" value="Genomic_DNA"/>
</dbReference>
<dbReference type="OrthoDB" id="9788733at2"/>
<accession>A0A6C2D2N8</accession>
<dbReference type="InterPro" id="IPR023614">
    <property type="entry name" value="Porin_dom_sf"/>
</dbReference>
<evidence type="ECO:0008006" key="5">
    <source>
        <dbReference type="Google" id="ProtNLM"/>
    </source>
</evidence>
<evidence type="ECO:0000256" key="2">
    <source>
        <dbReference type="SAM" id="SignalP"/>
    </source>
</evidence>
<feature type="coiled-coil region" evidence="1">
    <location>
        <begin position="30"/>
        <end position="71"/>
    </location>
</feature>
<gene>
    <name evidence="3" type="ORF">ETQ85_06855</name>
</gene>
<sequence length="485" mass="52653">MKHHLPGALCVALAVAFPGAAFAATPAAPAADLKQLREQLRELRESYEQRIQALEKRLADTEQQATRAVSSAAAAGTTASAAVQSVVKAEARAAEAQATADSVASRPTSASAFNPAVSLIIDSKFTRLQRDPSAYRIDGFMPSGGEVGPPRKGFSLGESELAFSANVDHLFRGNARFALAEDDGAGVVEVEEVNVETLAMPAGLKLKAGRFLSGVGYINQQHPHEWDFSDAPLAYKAFFGYRLQNDGVQVRWVAPTELFMEFGAEVAGGDKYPGAERKANGAGLWTAFAHVGGDIGDSSAWQLGLSHVRANPRERGFEDNGVSNAFSGRSQTWIADFVYKWAPNGNSRERYLKVQGEYLQRRESGELSYNLDADGVAEAASAARFRQSGSYLQAVYQFMPHWRLGVRGDWLRSGTADLGTLDPTGLPILAAYNPTRQTAMVDWSPSEFSRLRLQFARDKSRNGESDNQVWLQYIMSLGAHGAHKF</sequence>
<evidence type="ECO:0000313" key="4">
    <source>
        <dbReference type="Proteomes" id="UP000389128"/>
    </source>
</evidence>
<dbReference type="AlphaFoldDB" id="A0A6C2D2N8"/>
<dbReference type="Proteomes" id="UP000389128">
    <property type="component" value="Unassembled WGS sequence"/>
</dbReference>
<reference evidence="3 4" key="1">
    <citation type="submission" date="2019-01" db="EMBL/GenBank/DDBJ databases">
        <title>Zoogloea oleivorans genome sequencing and assembly.</title>
        <authorList>
            <person name="Tancsics A."/>
            <person name="Farkas M."/>
            <person name="Kriszt B."/>
            <person name="Maroti G."/>
            <person name="Horvath B."/>
        </authorList>
    </citation>
    <scope>NUCLEOTIDE SEQUENCE [LARGE SCALE GENOMIC DNA]</scope>
    <source>
        <strain evidence="3 4">Buc</strain>
    </source>
</reference>
<comment type="caution">
    <text evidence="3">The sequence shown here is derived from an EMBL/GenBank/DDBJ whole genome shotgun (WGS) entry which is preliminary data.</text>
</comment>
<dbReference type="Gene3D" id="2.40.160.10">
    <property type="entry name" value="Porin"/>
    <property type="match status" value="1"/>
</dbReference>
<proteinExistence type="predicted"/>
<protein>
    <recommendedName>
        <fullName evidence="5">TonB-dependent receptor</fullName>
    </recommendedName>
</protein>
<name>A0A6C2D2N8_9RHOO</name>
<keyword evidence="2" id="KW-0732">Signal</keyword>
<organism evidence="3 4">
    <name type="scientific">Zoogloea oleivorans</name>
    <dbReference type="NCBI Taxonomy" id="1552750"/>
    <lineage>
        <taxon>Bacteria</taxon>
        <taxon>Pseudomonadati</taxon>
        <taxon>Pseudomonadota</taxon>
        <taxon>Betaproteobacteria</taxon>
        <taxon>Rhodocyclales</taxon>
        <taxon>Zoogloeaceae</taxon>
        <taxon>Zoogloea</taxon>
    </lineage>
</organism>
<keyword evidence="4" id="KW-1185">Reference proteome</keyword>
<evidence type="ECO:0000313" key="3">
    <source>
        <dbReference type="EMBL" id="TYC60214.1"/>
    </source>
</evidence>
<feature type="chain" id="PRO_5025661287" description="TonB-dependent receptor" evidence="2">
    <location>
        <begin position="24"/>
        <end position="485"/>
    </location>
</feature>
<dbReference type="RefSeq" id="WP_148578303.1">
    <property type="nucleotide sequence ID" value="NZ_JAVEUW010000019.1"/>
</dbReference>
<dbReference type="SUPFAM" id="SSF56935">
    <property type="entry name" value="Porins"/>
    <property type="match status" value="1"/>
</dbReference>
<feature type="signal peptide" evidence="2">
    <location>
        <begin position="1"/>
        <end position="23"/>
    </location>
</feature>
<evidence type="ECO:0000256" key="1">
    <source>
        <dbReference type="SAM" id="Coils"/>
    </source>
</evidence>
<keyword evidence="1" id="KW-0175">Coiled coil</keyword>